<dbReference type="EMBL" id="CP000553">
    <property type="protein sequence ID" value="ABM75942.1"/>
    <property type="molecule type" value="Genomic_DNA"/>
</dbReference>
<dbReference type="RefSeq" id="WP_011823981.1">
    <property type="nucleotide sequence ID" value="NC_008819.1"/>
</dbReference>
<name>A2C382_PROM1</name>
<reference evidence="3" key="1">
    <citation type="journal article" date="2007" name="PLoS Genet.">
        <title>Patterns and implications of gene gain and loss in the evolution of Prochlorococcus.</title>
        <authorList>
            <person name="Kettler G.C."/>
            <person name="Martiny A.C."/>
            <person name="Huang K."/>
            <person name="Zucker J."/>
            <person name="Coleman M.L."/>
            <person name="Rodrigue S."/>
            <person name="Chen F."/>
            <person name="Lapidus A."/>
            <person name="Ferriera S."/>
            <person name="Johnson J."/>
            <person name="Steglich C."/>
            <person name="Church G.M."/>
            <person name="Richardson P."/>
            <person name="Chisholm S.W."/>
        </authorList>
    </citation>
    <scope>NUCLEOTIDE SEQUENCE [LARGE SCALE GENOMIC DNA]</scope>
    <source>
        <strain evidence="3">NATL1A</strain>
    </source>
</reference>
<dbReference type="AlphaFoldDB" id="A2C382"/>
<keyword evidence="1" id="KW-0175">Coiled coil</keyword>
<protein>
    <submittedName>
        <fullName evidence="2">Uncharacterized protein</fullName>
    </submittedName>
</protein>
<dbReference type="eggNOG" id="ENOG5032IGT">
    <property type="taxonomic scope" value="Bacteria"/>
</dbReference>
<gene>
    <name evidence="2" type="ordered locus">NATL1_13841</name>
</gene>
<feature type="coiled-coil region" evidence="1">
    <location>
        <begin position="9"/>
        <end position="36"/>
    </location>
</feature>
<dbReference type="HOGENOM" id="CLU_206599_0_0_3"/>
<sequence length="65" mass="7571">MKIPTISLKRALEVTMKDAVKRINELDGQNEKALREEYKEWIEASEASKDQPHVLYANRINIEKS</sequence>
<evidence type="ECO:0000313" key="2">
    <source>
        <dbReference type="EMBL" id="ABM75942.1"/>
    </source>
</evidence>
<dbReference type="Proteomes" id="UP000002592">
    <property type="component" value="Chromosome"/>
</dbReference>
<dbReference type="KEGG" id="pme:NATL1_13841"/>
<evidence type="ECO:0000313" key="3">
    <source>
        <dbReference type="Proteomes" id="UP000002592"/>
    </source>
</evidence>
<proteinExistence type="predicted"/>
<accession>A2C382</accession>
<evidence type="ECO:0000256" key="1">
    <source>
        <dbReference type="SAM" id="Coils"/>
    </source>
</evidence>
<organism evidence="2 3">
    <name type="scientific">Prochlorococcus marinus (strain NATL1A)</name>
    <dbReference type="NCBI Taxonomy" id="167555"/>
    <lineage>
        <taxon>Bacteria</taxon>
        <taxon>Bacillati</taxon>
        <taxon>Cyanobacteriota</taxon>
        <taxon>Cyanophyceae</taxon>
        <taxon>Synechococcales</taxon>
        <taxon>Prochlorococcaceae</taxon>
        <taxon>Prochlorococcus</taxon>
    </lineage>
</organism>